<evidence type="ECO:0000313" key="4">
    <source>
        <dbReference type="Proteomes" id="UP000228920"/>
    </source>
</evidence>
<evidence type="ECO:0000259" key="2">
    <source>
        <dbReference type="PROSITE" id="PS50164"/>
    </source>
</evidence>
<dbReference type="PROSITE" id="PS50164">
    <property type="entry name" value="GIY_YIG"/>
    <property type="match status" value="1"/>
</dbReference>
<protein>
    <submittedName>
        <fullName evidence="3">Excinuclease ABC subunit C</fullName>
    </submittedName>
</protein>
<dbReference type="SUPFAM" id="SSF82771">
    <property type="entry name" value="GIY-YIG endonuclease"/>
    <property type="match status" value="1"/>
</dbReference>
<dbReference type="Proteomes" id="UP000228920">
    <property type="component" value="Unassembled WGS sequence"/>
</dbReference>
<gene>
    <name evidence="3" type="ORF">COY32_01325</name>
</gene>
<dbReference type="SMART" id="SM00465">
    <property type="entry name" value="GIYc"/>
    <property type="match status" value="1"/>
</dbReference>
<dbReference type="Pfam" id="PF01541">
    <property type="entry name" value="GIY-YIG"/>
    <property type="match status" value="1"/>
</dbReference>
<reference evidence="4" key="1">
    <citation type="submission" date="2017-09" db="EMBL/GenBank/DDBJ databases">
        <title>Depth-based differentiation of microbial function through sediment-hosted aquifers and enrichment of novel symbionts in the deep terrestrial subsurface.</title>
        <authorList>
            <person name="Probst A.J."/>
            <person name="Ladd B."/>
            <person name="Jarett J.K."/>
            <person name="Geller-Mcgrath D.E."/>
            <person name="Sieber C.M.K."/>
            <person name="Emerson J.B."/>
            <person name="Anantharaman K."/>
            <person name="Thomas B.C."/>
            <person name="Malmstrom R."/>
            <person name="Stieglmeier M."/>
            <person name="Klingl A."/>
            <person name="Woyke T."/>
            <person name="Ryan C.M."/>
            <person name="Banfield J.F."/>
        </authorList>
    </citation>
    <scope>NUCLEOTIDE SEQUENCE [LARGE SCALE GENOMIC DNA]</scope>
</reference>
<evidence type="ECO:0000313" key="3">
    <source>
        <dbReference type="EMBL" id="PIZ47629.1"/>
    </source>
</evidence>
<organism evidence="3 4">
    <name type="scientific">candidate division WWE3 bacterium CG_4_10_14_0_2_um_filter_41_14</name>
    <dbReference type="NCBI Taxonomy" id="1975072"/>
    <lineage>
        <taxon>Bacteria</taxon>
        <taxon>Katanobacteria</taxon>
    </lineage>
</organism>
<comment type="similarity">
    <text evidence="1">Belongs to the UPF0213 family.</text>
</comment>
<dbReference type="AlphaFoldDB" id="A0A2M7TL10"/>
<accession>A0A2M7TL10</accession>
<proteinExistence type="inferred from homology"/>
<evidence type="ECO:0000256" key="1">
    <source>
        <dbReference type="ARBA" id="ARBA00007435"/>
    </source>
</evidence>
<feature type="domain" description="GIY-YIG" evidence="2">
    <location>
        <begin position="1"/>
        <end position="82"/>
    </location>
</feature>
<dbReference type="PANTHER" id="PTHR34477">
    <property type="entry name" value="UPF0213 PROTEIN YHBQ"/>
    <property type="match status" value="1"/>
</dbReference>
<dbReference type="InterPro" id="IPR035901">
    <property type="entry name" value="GIY-YIG_endonuc_sf"/>
</dbReference>
<dbReference type="InterPro" id="IPR050190">
    <property type="entry name" value="UPF0213_domain"/>
</dbReference>
<comment type="caution">
    <text evidence="3">The sequence shown here is derived from an EMBL/GenBank/DDBJ whole genome shotgun (WGS) entry which is preliminary data.</text>
</comment>
<dbReference type="CDD" id="cd10449">
    <property type="entry name" value="GIY-YIG_SLX1_like"/>
    <property type="match status" value="1"/>
</dbReference>
<dbReference type="Gene3D" id="3.40.1440.10">
    <property type="entry name" value="GIY-YIG endonuclease"/>
    <property type="match status" value="1"/>
</dbReference>
<dbReference type="InterPro" id="IPR000305">
    <property type="entry name" value="GIY-YIG_endonuc"/>
</dbReference>
<name>A0A2M7TL10_UNCKA</name>
<dbReference type="EMBL" id="PFNL01000035">
    <property type="protein sequence ID" value="PIZ47629.1"/>
    <property type="molecule type" value="Genomic_DNA"/>
</dbReference>
<sequence>MFYYVYILQSIKDNSKYIGSTPRLRGRLEDHNEGKSMSTKAKRPWKLIYFEAYPNKLDALNREKYLKSGYGRRSINTMLKNYFDNN</sequence>
<dbReference type="PANTHER" id="PTHR34477:SF1">
    <property type="entry name" value="UPF0213 PROTEIN YHBQ"/>
    <property type="match status" value="1"/>
</dbReference>